<comment type="caution">
    <text evidence="2">The sequence shown here is derived from an EMBL/GenBank/DDBJ whole genome shotgun (WGS) entry which is preliminary data.</text>
</comment>
<name>A0A4C1WUZ5_EUMVA</name>
<dbReference type="Proteomes" id="UP000299102">
    <property type="component" value="Unassembled WGS sequence"/>
</dbReference>
<reference evidence="2 3" key="1">
    <citation type="journal article" date="2019" name="Commun. Biol.">
        <title>The bagworm genome reveals a unique fibroin gene that provides high tensile strength.</title>
        <authorList>
            <person name="Kono N."/>
            <person name="Nakamura H."/>
            <person name="Ohtoshi R."/>
            <person name="Tomita M."/>
            <person name="Numata K."/>
            <person name="Arakawa K."/>
        </authorList>
    </citation>
    <scope>NUCLEOTIDE SEQUENCE [LARGE SCALE GENOMIC DNA]</scope>
</reference>
<organism evidence="2 3">
    <name type="scientific">Eumeta variegata</name>
    <name type="common">Bagworm moth</name>
    <name type="synonym">Eumeta japonica</name>
    <dbReference type="NCBI Taxonomy" id="151549"/>
    <lineage>
        <taxon>Eukaryota</taxon>
        <taxon>Metazoa</taxon>
        <taxon>Ecdysozoa</taxon>
        <taxon>Arthropoda</taxon>
        <taxon>Hexapoda</taxon>
        <taxon>Insecta</taxon>
        <taxon>Pterygota</taxon>
        <taxon>Neoptera</taxon>
        <taxon>Endopterygota</taxon>
        <taxon>Lepidoptera</taxon>
        <taxon>Glossata</taxon>
        <taxon>Ditrysia</taxon>
        <taxon>Tineoidea</taxon>
        <taxon>Psychidae</taxon>
        <taxon>Oiketicinae</taxon>
        <taxon>Eumeta</taxon>
    </lineage>
</organism>
<dbReference type="AlphaFoldDB" id="A0A4C1WUZ5"/>
<accession>A0A4C1WUZ5</accession>
<feature type="compositionally biased region" description="Basic and acidic residues" evidence="1">
    <location>
        <begin position="22"/>
        <end position="39"/>
    </location>
</feature>
<evidence type="ECO:0000313" key="2">
    <source>
        <dbReference type="EMBL" id="GBP55356.1"/>
    </source>
</evidence>
<dbReference type="EMBL" id="BGZK01000666">
    <property type="protein sequence ID" value="GBP55356.1"/>
    <property type="molecule type" value="Genomic_DNA"/>
</dbReference>
<evidence type="ECO:0000313" key="3">
    <source>
        <dbReference type="Proteomes" id="UP000299102"/>
    </source>
</evidence>
<evidence type="ECO:0000256" key="1">
    <source>
        <dbReference type="SAM" id="MobiDB-lite"/>
    </source>
</evidence>
<protein>
    <submittedName>
        <fullName evidence="2">Uncharacterized protein</fullName>
    </submittedName>
</protein>
<gene>
    <name evidence="2" type="ORF">EVAR_31876_1</name>
</gene>
<keyword evidence="3" id="KW-1185">Reference proteome</keyword>
<feature type="region of interest" description="Disordered" evidence="1">
    <location>
        <begin position="22"/>
        <end position="51"/>
    </location>
</feature>
<sequence length="93" mass="10600">MRGDRRIRRAFARVPSVDIGTERARGRDLRPARHPDCPRRAGPLEAHASTHTTSGRIKFYTIYIMDMSFQSGALNKECDYITAGTVEQRIPRL</sequence>
<proteinExistence type="predicted"/>